<organism evidence="21 22">
    <name type="scientific">Wandonia haliotis</name>
    <dbReference type="NCBI Taxonomy" id="574963"/>
    <lineage>
        <taxon>Bacteria</taxon>
        <taxon>Pseudomonadati</taxon>
        <taxon>Bacteroidota</taxon>
        <taxon>Flavobacteriia</taxon>
        <taxon>Flavobacteriales</taxon>
        <taxon>Crocinitomicaceae</taxon>
        <taxon>Wandonia</taxon>
    </lineage>
</organism>
<name>A0ABN1MLC8_9FLAO</name>
<evidence type="ECO:0000256" key="6">
    <source>
        <dbReference type="ARBA" id="ARBA00022645"/>
    </source>
</evidence>
<dbReference type="InterPro" id="IPR023346">
    <property type="entry name" value="Lysozyme-like_dom_sf"/>
</dbReference>
<keyword evidence="11" id="KW-0133">Cell shape</keyword>
<evidence type="ECO:0000313" key="22">
    <source>
        <dbReference type="Proteomes" id="UP001501126"/>
    </source>
</evidence>
<comment type="similarity">
    <text evidence="3">In the C-terminal section; belongs to the transpeptidase family.</text>
</comment>
<dbReference type="Gene3D" id="3.40.710.10">
    <property type="entry name" value="DD-peptidase/beta-lactamase superfamily"/>
    <property type="match status" value="2"/>
</dbReference>
<comment type="similarity">
    <text evidence="4">In the N-terminal section; belongs to the glycosyltransferase 51 family.</text>
</comment>
<evidence type="ECO:0000256" key="4">
    <source>
        <dbReference type="ARBA" id="ARBA00007739"/>
    </source>
</evidence>
<comment type="subcellular location">
    <subcellularLocation>
        <location evidence="1">Cell membrane</location>
    </subcellularLocation>
</comment>
<evidence type="ECO:0000256" key="1">
    <source>
        <dbReference type="ARBA" id="ARBA00004236"/>
    </source>
</evidence>
<evidence type="ECO:0000256" key="12">
    <source>
        <dbReference type="ARBA" id="ARBA00022984"/>
    </source>
</evidence>
<accession>A0ABN1MLC8</accession>
<evidence type="ECO:0000256" key="10">
    <source>
        <dbReference type="ARBA" id="ARBA00022801"/>
    </source>
</evidence>
<keyword evidence="22" id="KW-1185">Reference proteome</keyword>
<evidence type="ECO:0000256" key="18">
    <source>
        <dbReference type="SAM" id="Phobius"/>
    </source>
</evidence>
<proteinExistence type="inferred from homology"/>
<dbReference type="Pfam" id="PF00912">
    <property type="entry name" value="Transgly"/>
    <property type="match status" value="1"/>
</dbReference>
<evidence type="ECO:0000259" key="19">
    <source>
        <dbReference type="Pfam" id="PF00905"/>
    </source>
</evidence>
<evidence type="ECO:0000256" key="16">
    <source>
        <dbReference type="ARBA" id="ARBA00034000"/>
    </source>
</evidence>
<dbReference type="RefSeq" id="WP_343784732.1">
    <property type="nucleotide sequence ID" value="NZ_BAAAFH010000003.1"/>
</dbReference>
<keyword evidence="5" id="KW-1003">Cell membrane</keyword>
<dbReference type="PANTHER" id="PTHR32282">
    <property type="entry name" value="BINDING PROTEIN TRANSPEPTIDASE, PUTATIVE-RELATED"/>
    <property type="match status" value="1"/>
</dbReference>
<reference evidence="21 22" key="1">
    <citation type="journal article" date="2019" name="Int. J. Syst. Evol. Microbiol.">
        <title>The Global Catalogue of Microorganisms (GCM) 10K type strain sequencing project: providing services to taxonomists for standard genome sequencing and annotation.</title>
        <authorList>
            <consortium name="The Broad Institute Genomics Platform"/>
            <consortium name="The Broad Institute Genome Sequencing Center for Infectious Disease"/>
            <person name="Wu L."/>
            <person name="Ma J."/>
        </authorList>
    </citation>
    <scope>NUCLEOTIDE SEQUENCE [LARGE SCALE GENOMIC DNA]</scope>
    <source>
        <strain evidence="21 22">JCM 16083</strain>
    </source>
</reference>
<dbReference type="Gene3D" id="1.10.3810.10">
    <property type="entry name" value="Biosynthetic peptidoglycan transglycosylase-like"/>
    <property type="match status" value="1"/>
</dbReference>
<evidence type="ECO:0000259" key="20">
    <source>
        <dbReference type="Pfam" id="PF00912"/>
    </source>
</evidence>
<keyword evidence="6" id="KW-0121">Carboxypeptidase</keyword>
<dbReference type="SUPFAM" id="SSF53955">
    <property type="entry name" value="Lysozyme-like"/>
    <property type="match status" value="1"/>
</dbReference>
<evidence type="ECO:0000256" key="3">
    <source>
        <dbReference type="ARBA" id="ARBA00007090"/>
    </source>
</evidence>
<comment type="caution">
    <text evidence="21">The sequence shown here is derived from an EMBL/GenBank/DDBJ whole genome shotgun (WGS) entry which is preliminary data.</text>
</comment>
<keyword evidence="18" id="KW-1133">Transmembrane helix</keyword>
<dbReference type="Proteomes" id="UP001501126">
    <property type="component" value="Unassembled WGS sequence"/>
</dbReference>
<dbReference type="InterPro" id="IPR001264">
    <property type="entry name" value="Glyco_trans_51"/>
</dbReference>
<evidence type="ECO:0000256" key="8">
    <source>
        <dbReference type="ARBA" id="ARBA00022676"/>
    </source>
</evidence>
<feature type="domain" description="Glycosyl transferase family 51" evidence="20">
    <location>
        <begin position="68"/>
        <end position="243"/>
    </location>
</feature>
<evidence type="ECO:0000256" key="15">
    <source>
        <dbReference type="ARBA" id="ARBA00023316"/>
    </source>
</evidence>
<evidence type="ECO:0000256" key="11">
    <source>
        <dbReference type="ARBA" id="ARBA00022960"/>
    </source>
</evidence>
<keyword evidence="14" id="KW-0511">Multifunctional enzyme</keyword>
<dbReference type="InterPro" id="IPR012338">
    <property type="entry name" value="Beta-lactam/transpept-like"/>
</dbReference>
<dbReference type="SUPFAM" id="SSF56601">
    <property type="entry name" value="beta-lactamase/transpeptidase-like"/>
    <property type="match status" value="1"/>
</dbReference>
<evidence type="ECO:0000313" key="21">
    <source>
        <dbReference type="EMBL" id="GAA0874064.1"/>
    </source>
</evidence>
<dbReference type="InterPro" id="IPR001460">
    <property type="entry name" value="PCN-bd_Tpept"/>
</dbReference>
<keyword evidence="13 18" id="KW-0472">Membrane</keyword>
<keyword evidence="12" id="KW-0573">Peptidoglycan synthesis</keyword>
<keyword evidence="10" id="KW-0378">Hydrolase</keyword>
<evidence type="ECO:0000256" key="2">
    <source>
        <dbReference type="ARBA" id="ARBA00004752"/>
    </source>
</evidence>
<evidence type="ECO:0000256" key="9">
    <source>
        <dbReference type="ARBA" id="ARBA00022679"/>
    </source>
</evidence>
<keyword evidence="7" id="KW-0645">Protease</keyword>
<keyword evidence="9" id="KW-0808">Transferase</keyword>
<keyword evidence="8" id="KW-0328">Glycosyltransferase</keyword>
<keyword evidence="18" id="KW-0812">Transmembrane</keyword>
<sequence>MAKQKKEKKEFSKKTKRTILILLWLGALSPFLALYFMLEQSKANLPDYETLENPPDLQASIVYSDNGEELGRYWRLNRKNVDYNQISQNVFSALIATEDERYYSHPGIDAKALGRAVSAAALGQNKGGASTISQQLAKILFTDPAKSTWERLRQKLGENILATRLERAYTKEEIITMYLNQFDFLFNAIGISSASRVYFNKTPDQLSIQEAALLVGMCKNPGLYSPIKRPEMALERRNVVLSQWLKNSDSEGVTVKLTRAMYDSIRELPIELDYQKADHKRGPAPYFREVLRRDVQHLLSEKNEDGSYKYTNSKGKPYDIYEDGLRIYTTINLRMQQHAEDAMEKHLKETLQPEFDKNNASTKNFPFANTIKEEQINAIMNSAIKRSDRYRNAKDAGLSEKEILKQFDTPAEMSIFSWKGEIDTVMTPRDSIRYYKSFLRAGLLSIEPQTGFIKAWVGGINFDHFAYDQVKLGKRQVGSTIKPFVYSAGIRFGVTTPCTKYADIAYCMDVPESPTKMKSWCPNPGTKVTGDLVTVKRALANSQNNITVKIMSEMGATQGPQAVAELMRDLGIELREEDVVPAMCLGIMDLSLYEMVGAQAAIANKGIYNKPLVIMRIEDRNGKVIYEGQPQSRESMNEHLAYTTIAMMKGVVDGGTGGSLRAAWRPWGGITAPMAGKTGTTQNNSDGWYMGLTPDLVTGVWVGAEDRAVRFRSMAWGQGARMALPIFGHYMKAIYADKKIKLSTADFEMPDGYDRSIMNCSGESGDGGSIIDFGF</sequence>
<dbReference type="Pfam" id="PF00905">
    <property type="entry name" value="Transpeptidase"/>
    <property type="match status" value="1"/>
</dbReference>
<evidence type="ECO:0000256" key="7">
    <source>
        <dbReference type="ARBA" id="ARBA00022670"/>
    </source>
</evidence>
<evidence type="ECO:0000256" key="5">
    <source>
        <dbReference type="ARBA" id="ARBA00022475"/>
    </source>
</evidence>
<dbReference type="PANTHER" id="PTHR32282:SF11">
    <property type="entry name" value="PENICILLIN-BINDING PROTEIN 1B"/>
    <property type="match status" value="1"/>
</dbReference>
<evidence type="ECO:0000256" key="13">
    <source>
        <dbReference type="ARBA" id="ARBA00023136"/>
    </source>
</evidence>
<comment type="catalytic activity">
    <reaction evidence="16">
        <text>Preferential cleavage: (Ac)2-L-Lys-D-Ala-|-D-Ala. Also transpeptidation of peptidyl-alanyl moieties that are N-acyl substituents of D-alanine.</text>
        <dbReference type="EC" id="3.4.16.4"/>
    </reaction>
</comment>
<comment type="pathway">
    <text evidence="2">Cell wall biogenesis; peptidoglycan biosynthesis.</text>
</comment>
<dbReference type="EMBL" id="BAAAFH010000003">
    <property type="protein sequence ID" value="GAA0874064.1"/>
    <property type="molecule type" value="Genomic_DNA"/>
</dbReference>
<evidence type="ECO:0000256" key="17">
    <source>
        <dbReference type="ARBA" id="ARBA00049902"/>
    </source>
</evidence>
<keyword evidence="15" id="KW-0961">Cell wall biogenesis/degradation</keyword>
<gene>
    <name evidence="21" type="ORF">GCM10009118_04720</name>
</gene>
<comment type="catalytic activity">
    <reaction evidence="17">
        <text>[GlcNAc-(1-&gt;4)-Mur2Ac(oyl-L-Ala-gamma-D-Glu-L-Lys-D-Ala-D-Ala)](n)-di-trans,octa-cis-undecaprenyl diphosphate + beta-D-GlcNAc-(1-&gt;4)-Mur2Ac(oyl-L-Ala-gamma-D-Glu-L-Lys-D-Ala-D-Ala)-di-trans,octa-cis-undecaprenyl diphosphate = [GlcNAc-(1-&gt;4)-Mur2Ac(oyl-L-Ala-gamma-D-Glu-L-Lys-D-Ala-D-Ala)](n+1)-di-trans,octa-cis-undecaprenyl diphosphate + di-trans,octa-cis-undecaprenyl diphosphate + H(+)</text>
        <dbReference type="Rhea" id="RHEA:23708"/>
        <dbReference type="Rhea" id="RHEA-COMP:9602"/>
        <dbReference type="Rhea" id="RHEA-COMP:9603"/>
        <dbReference type="ChEBI" id="CHEBI:15378"/>
        <dbReference type="ChEBI" id="CHEBI:58405"/>
        <dbReference type="ChEBI" id="CHEBI:60033"/>
        <dbReference type="ChEBI" id="CHEBI:78435"/>
        <dbReference type="EC" id="2.4.99.28"/>
    </reaction>
</comment>
<protein>
    <submittedName>
        <fullName evidence="21">Transglycosylase domain-containing protein</fullName>
    </submittedName>
</protein>
<dbReference type="InterPro" id="IPR036950">
    <property type="entry name" value="PBP_transglycosylase"/>
</dbReference>
<feature type="domain" description="Penicillin-binding protein transpeptidase" evidence="19">
    <location>
        <begin position="447"/>
        <end position="694"/>
    </location>
</feature>
<evidence type="ECO:0000256" key="14">
    <source>
        <dbReference type="ARBA" id="ARBA00023268"/>
    </source>
</evidence>
<dbReference type="InterPro" id="IPR050396">
    <property type="entry name" value="Glycosyltr_51/Transpeptidase"/>
</dbReference>
<feature type="transmembrane region" description="Helical" evidence="18">
    <location>
        <begin position="20"/>
        <end position="38"/>
    </location>
</feature>